<dbReference type="EMBL" id="LT554202">
    <property type="protein sequence ID" value="SAM03477.1"/>
    <property type="molecule type" value="Genomic_DNA"/>
</dbReference>
<evidence type="ECO:0000256" key="5">
    <source>
        <dbReference type="ARBA" id="ARBA00023242"/>
    </source>
</evidence>
<organism evidence="6">
    <name type="scientific">Absidia glauca</name>
    <name type="common">Pin mould</name>
    <dbReference type="NCBI Taxonomy" id="4829"/>
    <lineage>
        <taxon>Eukaryota</taxon>
        <taxon>Fungi</taxon>
        <taxon>Fungi incertae sedis</taxon>
        <taxon>Mucoromycota</taxon>
        <taxon>Mucoromycotina</taxon>
        <taxon>Mucoromycetes</taxon>
        <taxon>Mucorales</taxon>
        <taxon>Cunninghamellaceae</taxon>
        <taxon>Absidia</taxon>
    </lineage>
</organism>
<dbReference type="Proteomes" id="UP000078561">
    <property type="component" value="Unassembled WGS sequence"/>
</dbReference>
<gene>
    <name evidence="6" type="primary">ABSGL_09318.1 scaffold 11175</name>
</gene>
<name>A0A168Q422_ABSGL</name>
<dbReference type="AlphaFoldDB" id="A0A168Q422"/>
<evidence type="ECO:0000256" key="2">
    <source>
        <dbReference type="ARBA" id="ARBA00010991"/>
    </source>
</evidence>
<dbReference type="InParanoid" id="A0A168Q422"/>
<dbReference type="InterPro" id="IPR003021">
    <property type="entry name" value="Rad1_Rec1_Rad17"/>
</dbReference>
<dbReference type="PANTHER" id="PTHR10870">
    <property type="entry name" value="CELL CYCLE CHECKPOINT PROTEIN RAD1"/>
    <property type="match status" value="1"/>
</dbReference>
<dbReference type="PANTHER" id="PTHR10870:SF0">
    <property type="entry name" value="CELL CYCLE CHECKPOINT PROTEIN RAD1"/>
    <property type="match status" value="1"/>
</dbReference>
<evidence type="ECO:0008006" key="8">
    <source>
        <dbReference type="Google" id="ProtNLM"/>
    </source>
</evidence>
<dbReference type="GO" id="GO:0030896">
    <property type="term" value="C:checkpoint clamp complex"/>
    <property type="evidence" value="ECO:0007669"/>
    <property type="project" value="TreeGrafter"/>
</dbReference>
<reference evidence="6" key="1">
    <citation type="submission" date="2016-04" db="EMBL/GenBank/DDBJ databases">
        <authorList>
            <person name="Evans L.H."/>
            <person name="Alamgir A."/>
            <person name="Owens N."/>
            <person name="Weber N.D."/>
            <person name="Virtaneva K."/>
            <person name="Barbian K."/>
            <person name="Babar A."/>
            <person name="Rosenke K."/>
        </authorList>
    </citation>
    <scope>NUCLEOTIDE SEQUENCE [LARGE SCALE GENOMIC DNA]</scope>
    <source>
        <strain evidence="6">CBS 101.48</strain>
    </source>
</reference>
<dbReference type="GO" id="GO:0006281">
    <property type="term" value="P:DNA repair"/>
    <property type="evidence" value="ECO:0007669"/>
    <property type="project" value="UniProtKB-KW"/>
</dbReference>
<protein>
    <recommendedName>
        <fullName evidence="8">Proliferating cell nuclear antigen</fullName>
    </recommendedName>
</protein>
<dbReference type="SUPFAM" id="SSF55979">
    <property type="entry name" value="DNA clamp"/>
    <property type="match status" value="1"/>
</dbReference>
<evidence type="ECO:0000256" key="4">
    <source>
        <dbReference type="ARBA" id="ARBA00023204"/>
    </source>
</evidence>
<keyword evidence="5" id="KW-0539">Nucleus</keyword>
<sequence length="273" mass="30182">MSQIQQQPFSAQLKAVKLLIGMLKAVQFKQIATCHIHEEGLTFTVSENQCIKAVVYAKSVMFERYHPGSDNIPPFDLHMGTLVDCLGILCPSGTLDECRIRYNGAGSPLELTREDGSMRLTNICKLKTLDVEPDQLDVFMNDAENEQTVIMKASWLQDALGDLDSTCEKVTIVFSDQDPCFQLFGTGANGTNSMTEYHEDSSAEPFIAFECSGEGTYRYLYSHISRCSKALDQASDVSLNISTEGVLSLLFKVGHNANDDAAYVEFTIIPCTE</sequence>
<comment type="subcellular location">
    <subcellularLocation>
        <location evidence="1">Nucleus</location>
    </subcellularLocation>
</comment>
<dbReference type="GO" id="GO:0000077">
    <property type="term" value="P:DNA damage checkpoint signaling"/>
    <property type="evidence" value="ECO:0007669"/>
    <property type="project" value="InterPro"/>
</dbReference>
<keyword evidence="3" id="KW-0227">DNA damage</keyword>
<dbReference type="PRINTS" id="PR01245">
    <property type="entry name" value="RAD1REC1"/>
</dbReference>
<dbReference type="OMA" id="WSQAYKF"/>
<evidence type="ECO:0000256" key="3">
    <source>
        <dbReference type="ARBA" id="ARBA00022763"/>
    </source>
</evidence>
<proteinExistence type="inferred from homology"/>
<evidence type="ECO:0000256" key="1">
    <source>
        <dbReference type="ARBA" id="ARBA00004123"/>
    </source>
</evidence>
<keyword evidence="4" id="KW-0234">DNA repair</keyword>
<dbReference type="Gene3D" id="3.70.10.10">
    <property type="match status" value="1"/>
</dbReference>
<evidence type="ECO:0000313" key="7">
    <source>
        <dbReference type="Proteomes" id="UP000078561"/>
    </source>
</evidence>
<dbReference type="InterPro" id="IPR046938">
    <property type="entry name" value="DNA_clamp_sf"/>
</dbReference>
<dbReference type="OrthoDB" id="337581at2759"/>
<dbReference type="CDD" id="cd00577">
    <property type="entry name" value="PCNA"/>
    <property type="match status" value="1"/>
</dbReference>
<evidence type="ECO:0000313" key="6">
    <source>
        <dbReference type="EMBL" id="SAM03477.1"/>
    </source>
</evidence>
<keyword evidence="7" id="KW-1185">Reference proteome</keyword>
<accession>A0A168Q422</accession>
<dbReference type="Pfam" id="PF02144">
    <property type="entry name" value="Rad1"/>
    <property type="match status" value="1"/>
</dbReference>
<comment type="similarity">
    <text evidence="2">Belongs to the rad1 family.</text>
</comment>
<dbReference type="STRING" id="4829.A0A168Q422"/>
<dbReference type="FunCoup" id="A0A168Q422">
    <property type="interactions" value="669"/>
</dbReference>